<evidence type="ECO:0000313" key="2">
    <source>
        <dbReference type="EMBL" id="COX64748.1"/>
    </source>
</evidence>
<gene>
    <name evidence="1" type="ORF">ERS007720_02859</name>
    <name evidence="2" type="ORF">ERS007741_04619</name>
</gene>
<proteinExistence type="predicted"/>
<name>A0A654ZHZ4_MYCTX</name>
<accession>A0A654ZHZ4</accession>
<dbReference type="EMBL" id="CHKL01001069">
    <property type="protein sequence ID" value="COX64748.1"/>
    <property type="molecule type" value="Genomic_DNA"/>
</dbReference>
<dbReference type="Proteomes" id="UP000044938">
    <property type="component" value="Unassembled WGS sequence"/>
</dbReference>
<organism evidence="1 3">
    <name type="scientific">Mycobacterium tuberculosis</name>
    <dbReference type="NCBI Taxonomy" id="1773"/>
    <lineage>
        <taxon>Bacteria</taxon>
        <taxon>Bacillati</taxon>
        <taxon>Actinomycetota</taxon>
        <taxon>Actinomycetes</taxon>
        <taxon>Mycobacteriales</taxon>
        <taxon>Mycobacteriaceae</taxon>
        <taxon>Mycobacterium</taxon>
        <taxon>Mycobacterium tuberculosis complex</taxon>
    </lineage>
</organism>
<evidence type="ECO:0000313" key="4">
    <source>
        <dbReference type="Proteomes" id="UP000048600"/>
    </source>
</evidence>
<dbReference type="EMBL" id="CSAJ01000403">
    <property type="protein sequence ID" value="COW56293.1"/>
    <property type="molecule type" value="Genomic_DNA"/>
</dbReference>
<evidence type="ECO:0000313" key="1">
    <source>
        <dbReference type="EMBL" id="COW56293.1"/>
    </source>
</evidence>
<dbReference type="Proteomes" id="UP000048600">
    <property type="component" value="Unassembled WGS sequence"/>
</dbReference>
<reference evidence="3 4" key="1">
    <citation type="submission" date="2015-03" db="EMBL/GenBank/DDBJ databases">
        <authorList>
            <consortium name="Pathogen Informatics"/>
        </authorList>
    </citation>
    <scope>NUCLEOTIDE SEQUENCE [LARGE SCALE GENOMIC DNA]</scope>
    <source>
        <strain evidence="1 3">M09401471</strain>
        <strain evidence="2 4">P00601463</strain>
    </source>
</reference>
<evidence type="ECO:0000313" key="3">
    <source>
        <dbReference type="Proteomes" id="UP000044938"/>
    </source>
</evidence>
<sequence>MPDGDGRPDVIDDGLVVELMRAGRPFADDHQLLGGVLGVEFQPGVRVVEHCLRKLVGRNREGRRVANPQRLGRLLRRALEILWVVIAAVDDDEVLDPAGYVEVVLEVGAVVAGTHPQRVVWGALGARLADPRFEDVLEGLGGLFFFAPITGTQVVAVQPDLTDLSVRQFAGRVGVDDDRPFADPDLARRDLGDGVGCIGGHLNEPLVVQLVAVHVDHGGHLVHRRGRDEQRGLR</sequence>
<dbReference type="AlphaFoldDB" id="A0A654ZHZ4"/>
<protein>
    <submittedName>
        <fullName evidence="1">Uncharacterized protein</fullName>
    </submittedName>
</protein>